<evidence type="ECO:0000313" key="1">
    <source>
        <dbReference type="EMBL" id="KUI56200.1"/>
    </source>
</evidence>
<gene>
    <name evidence="1" type="ORF">VP1G_10844</name>
</gene>
<sequence>MYSRDETVSAVLNFYQQMTRHPYLDSSALALPPPTGWTRLDLHHKPSEKLLINYETIPILVDYLGSALILDTDEGTMTEFSHAGSRLTVPFEEYEALLETEKLKAHRVLPTAEFLDR</sequence>
<dbReference type="STRING" id="694573.A0A194UWX7"/>
<organism evidence="1 2">
    <name type="scientific">Cytospora mali</name>
    <name type="common">Apple Valsa canker fungus</name>
    <name type="synonym">Valsa mali</name>
    <dbReference type="NCBI Taxonomy" id="578113"/>
    <lineage>
        <taxon>Eukaryota</taxon>
        <taxon>Fungi</taxon>
        <taxon>Dikarya</taxon>
        <taxon>Ascomycota</taxon>
        <taxon>Pezizomycotina</taxon>
        <taxon>Sordariomycetes</taxon>
        <taxon>Sordariomycetidae</taxon>
        <taxon>Diaporthales</taxon>
        <taxon>Cytosporaceae</taxon>
        <taxon>Cytospora</taxon>
    </lineage>
</organism>
<evidence type="ECO:0000313" key="2">
    <source>
        <dbReference type="Proteomes" id="UP000078576"/>
    </source>
</evidence>
<dbReference type="EMBL" id="KN714687">
    <property type="protein sequence ID" value="KUI56200.1"/>
    <property type="molecule type" value="Genomic_DNA"/>
</dbReference>
<keyword evidence="2" id="KW-1185">Reference proteome</keyword>
<dbReference type="AlphaFoldDB" id="A0A194UWX7"/>
<protein>
    <submittedName>
        <fullName evidence="1">Uncharacterized protein</fullName>
    </submittedName>
</protein>
<accession>A0A194UWX7</accession>
<proteinExistence type="predicted"/>
<reference evidence="2" key="1">
    <citation type="submission" date="2014-12" db="EMBL/GenBank/DDBJ databases">
        <title>Genome Sequence of Valsa Canker Pathogens Uncovers a Specific Adaption of Colonization on Woody Bark.</title>
        <authorList>
            <person name="Yin Z."/>
            <person name="Liu H."/>
            <person name="Gao X."/>
            <person name="Li Z."/>
            <person name="Song N."/>
            <person name="Ke X."/>
            <person name="Dai Q."/>
            <person name="Wu Y."/>
            <person name="Sun Y."/>
            <person name="Xu J.-R."/>
            <person name="Kang Z.K."/>
            <person name="Wang L."/>
            <person name="Huang L."/>
        </authorList>
    </citation>
    <scope>NUCLEOTIDE SEQUENCE [LARGE SCALE GENOMIC DNA]</scope>
    <source>
        <strain evidence="2">SXYL134</strain>
    </source>
</reference>
<dbReference type="OrthoDB" id="5343383at2759"/>
<dbReference type="Proteomes" id="UP000078576">
    <property type="component" value="Unassembled WGS sequence"/>
</dbReference>
<name>A0A194UWX7_CYTMA</name>